<evidence type="ECO:0000256" key="2">
    <source>
        <dbReference type="ARBA" id="ARBA00022771"/>
    </source>
</evidence>
<name>A0ABY6LT17_9ARAC</name>
<dbReference type="Pfam" id="PF00622">
    <property type="entry name" value="SPRY"/>
    <property type="match status" value="1"/>
</dbReference>
<evidence type="ECO:0000259" key="4">
    <source>
        <dbReference type="PROSITE" id="PS50188"/>
    </source>
</evidence>
<keyword evidence="2" id="KW-0863">Zinc-finger</keyword>
<evidence type="ECO:0000313" key="6">
    <source>
        <dbReference type="Proteomes" id="UP001235939"/>
    </source>
</evidence>
<dbReference type="InterPro" id="IPR013320">
    <property type="entry name" value="ConA-like_dom_sf"/>
</dbReference>
<reference evidence="5 6" key="1">
    <citation type="submission" date="2022-03" db="EMBL/GenBank/DDBJ databases">
        <title>A chromosomal length assembly of Cordylochernes scorpioides.</title>
        <authorList>
            <person name="Zeh D."/>
            <person name="Zeh J."/>
        </authorList>
    </citation>
    <scope>NUCLEOTIDE SEQUENCE [LARGE SCALE GENOMIC DNA]</scope>
    <source>
        <strain evidence="5">IN4F17</strain>
        <tissue evidence="5">Whole Body</tissue>
    </source>
</reference>
<dbReference type="Proteomes" id="UP001235939">
    <property type="component" value="Chromosome X"/>
</dbReference>
<evidence type="ECO:0000313" key="5">
    <source>
        <dbReference type="EMBL" id="UYV84387.1"/>
    </source>
</evidence>
<dbReference type="InterPro" id="IPR001870">
    <property type="entry name" value="B30.2/SPRY"/>
</dbReference>
<proteinExistence type="predicted"/>
<dbReference type="EMBL" id="CP092886">
    <property type="protein sequence ID" value="UYV84387.1"/>
    <property type="molecule type" value="Genomic_DNA"/>
</dbReference>
<dbReference type="InterPro" id="IPR045129">
    <property type="entry name" value="RNF123/RKP/RSPRY1"/>
</dbReference>
<dbReference type="InterPro" id="IPR003877">
    <property type="entry name" value="SPRY_dom"/>
</dbReference>
<dbReference type="PANTHER" id="PTHR13363">
    <property type="entry name" value="RING FINGER AND SRY DOMAIN-CONTAINING"/>
    <property type="match status" value="1"/>
</dbReference>
<dbReference type="PANTHER" id="PTHR13363:SF6">
    <property type="entry name" value="RING FINGER AND SPRY DOMAIN-CONTAINING PROTEIN 1"/>
    <property type="match status" value="1"/>
</dbReference>
<keyword evidence="3" id="KW-0862">Zinc</keyword>
<evidence type="ECO:0000256" key="3">
    <source>
        <dbReference type="ARBA" id="ARBA00022833"/>
    </source>
</evidence>
<accession>A0ABY6LT17</accession>
<keyword evidence="6" id="KW-1185">Reference proteome</keyword>
<dbReference type="SMART" id="SM00449">
    <property type="entry name" value="SPRY"/>
    <property type="match status" value="1"/>
</dbReference>
<feature type="domain" description="B30.2/SPRY" evidence="4">
    <location>
        <begin position="1"/>
        <end position="128"/>
    </location>
</feature>
<organism evidence="5 6">
    <name type="scientific">Cordylochernes scorpioides</name>
    <dbReference type="NCBI Taxonomy" id="51811"/>
    <lineage>
        <taxon>Eukaryota</taxon>
        <taxon>Metazoa</taxon>
        <taxon>Ecdysozoa</taxon>
        <taxon>Arthropoda</taxon>
        <taxon>Chelicerata</taxon>
        <taxon>Arachnida</taxon>
        <taxon>Pseudoscorpiones</taxon>
        <taxon>Cheliferoidea</taxon>
        <taxon>Chernetidae</taxon>
        <taxon>Cordylochernes</taxon>
    </lineage>
</organism>
<dbReference type="PROSITE" id="PS50188">
    <property type="entry name" value="B302_SPRY"/>
    <property type="match status" value="1"/>
</dbReference>
<evidence type="ECO:0000256" key="1">
    <source>
        <dbReference type="ARBA" id="ARBA00022723"/>
    </source>
</evidence>
<gene>
    <name evidence="5" type="ORF">LAZ67_X001987</name>
</gene>
<protein>
    <submittedName>
        <fullName evidence="5">RSPRY1</fullName>
    </submittedName>
</protein>
<dbReference type="InterPro" id="IPR043136">
    <property type="entry name" value="B30.2/SPRY_sf"/>
</dbReference>
<sequence>MLNLNFFQARCDASSFESVRCTFQVMEGIYYYEVTLITSGVMQIGWATKNSKFLNYEGYGIGDDEFSLSYDGCRKMIWFNANCEPQNYPEWKCGDVLGCLINLQNYSIIFYLNGSPLPPCHKLFKHVK</sequence>
<keyword evidence="1" id="KW-0479">Metal-binding</keyword>
<dbReference type="SUPFAM" id="SSF49899">
    <property type="entry name" value="Concanavalin A-like lectins/glucanases"/>
    <property type="match status" value="1"/>
</dbReference>
<dbReference type="Gene3D" id="2.60.120.920">
    <property type="match status" value="1"/>
</dbReference>